<dbReference type="RefSeq" id="WP_353548793.1">
    <property type="nucleotide sequence ID" value="NZ_AP029612.1"/>
</dbReference>
<sequence length="352" mass="40678">MSPENLMIGVKIMSVCILLIVAMIYIQTIAKKRLFFHTERIKSNIEVWISHIILEETIEGIDIPKKFFRMLNDPKARQVAIDELIKCKKNFSGAVADNIVVLYNKLGLREDSLFKMKNKRKWYLQARGIQELYLMDQKDLLTKIYRETNSKHEFVRSEAQIAVIHLTGFNGLRFLDVITYPLTLWQQIKLLEQLKLFGKKEDLSDRIPKWLLSKNDTVVVFALRLTAEYQQFAVKDKVVECLVHPSKIVRTQAIKTMIALSDENTASMLIGYFSKEDFENQIHILNSLASLANDDQKDFMIKLLDAPDNIIKVKAATVLTNSCTDGIQVIEHRATIEPEPFERILRHVKSVK</sequence>
<name>A0AAT9GKF3_9BACT</name>
<dbReference type="InterPro" id="IPR011989">
    <property type="entry name" value="ARM-like"/>
</dbReference>
<gene>
    <name evidence="2" type="ORF">KACHI17_20390</name>
</gene>
<proteinExistence type="predicted"/>
<organism evidence="2">
    <name type="scientific">Sediminibacterium sp. KACHI17</name>
    <dbReference type="NCBI Taxonomy" id="1751071"/>
    <lineage>
        <taxon>Bacteria</taxon>
        <taxon>Pseudomonadati</taxon>
        <taxon>Bacteroidota</taxon>
        <taxon>Chitinophagia</taxon>
        <taxon>Chitinophagales</taxon>
        <taxon>Chitinophagaceae</taxon>
        <taxon>Sediminibacterium</taxon>
    </lineage>
</organism>
<keyword evidence="1" id="KW-1133">Transmembrane helix</keyword>
<keyword evidence="1" id="KW-0812">Transmembrane</keyword>
<reference evidence="2" key="1">
    <citation type="submission" date="2024-02" db="EMBL/GenBank/DDBJ databases">
        <title>Sediminibacterium planktonica sp. nov. and Sediminibacterium longus sp. nov., isolated from surface lake and river water.</title>
        <authorList>
            <person name="Watanabe K."/>
            <person name="Takemine S."/>
            <person name="Ishii Y."/>
            <person name="Ogata Y."/>
            <person name="Shindo C."/>
            <person name="Suda W."/>
        </authorList>
    </citation>
    <scope>NUCLEOTIDE SEQUENCE</scope>
    <source>
        <strain evidence="2">KACHI17</strain>
    </source>
</reference>
<dbReference type="AlphaFoldDB" id="A0AAT9GKF3"/>
<dbReference type="Gene3D" id="1.25.10.10">
    <property type="entry name" value="Leucine-rich Repeat Variant"/>
    <property type="match status" value="1"/>
</dbReference>
<dbReference type="InterPro" id="IPR016024">
    <property type="entry name" value="ARM-type_fold"/>
</dbReference>
<accession>A0AAT9GKF3</accession>
<evidence type="ECO:0000313" key="2">
    <source>
        <dbReference type="EMBL" id="BFG71158.1"/>
    </source>
</evidence>
<keyword evidence="1" id="KW-0472">Membrane</keyword>
<feature type="transmembrane region" description="Helical" evidence="1">
    <location>
        <begin position="6"/>
        <end position="26"/>
    </location>
</feature>
<dbReference type="SUPFAM" id="SSF48371">
    <property type="entry name" value="ARM repeat"/>
    <property type="match status" value="1"/>
</dbReference>
<evidence type="ECO:0008006" key="3">
    <source>
        <dbReference type="Google" id="ProtNLM"/>
    </source>
</evidence>
<dbReference type="EMBL" id="AP029612">
    <property type="protein sequence ID" value="BFG71158.1"/>
    <property type="molecule type" value="Genomic_DNA"/>
</dbReference>
<protein>
    <recommendedName>
        <fullName evidence="3">HEAT repeat domain-containing protein</fullName>
    </recommendedName>
</protein>
<evidence type="ECO:0000256" key="1">
    <source>
        <dbReference type="SAM" id="Phobius"/>
    </source>
</evidence>